<proteinExistence type="predicted"/>
<dbReference type="PANTHER" id="PTHR33490:SF12">
    <property type="entry name" value="BLL5557 PROTEIN"/>
    <property type="match status" value="1"/>
</dbReference>
<dbReference type="SMART" id="SM00460">
    <property type="entry name" value="TGc"/>
    <property type="match status" value="1"/>
</dbReference>
<keyword evidence="3" id="KW-1185">Reference proteome</keyword>
<keyword evidence="2" id="KW-0378">Hydrolase</keyword>
<dbReference type="InterPro" id="IPR002931">
    <property type="entry name" value="Transglutaminase-like"/>
</dbReference>
<sequence>MLLAIDARLHYALDRPAELLLAIEVAQTPDQRLVQDLLTTWGTGPLVPIEAEDGIGQRTWTSADDRFEVQYTATVEVSRAAPDLLALDTDPLPLLPPTVVRYLWPSRYCESDRFESWVNRRFGGLQGGALVAALDAYVGETMRYVPGASNGTTTAADSFIQREGVCRDYAHLLIALVRAAGIPARIVGAYGLGVDPPDFHAVVEVWLSGGWHLIDATRLAPVEGIVRVGVGRDATDVAFLSIFGSAQFVGQSVSVRRLDG</sequence>
<gene>
    <name evidence="2" type="ORF">GGQ80_000136</name>
</gene>
<dbReference type="SUPFAM" id="SSF54001">
    <property type="entry name" value="Cysteine proteinases"/>
    <property type="match status" value="1"/>
</dbReference>
<evidence type="ECO:0000313" key="3">
    <source>
        <dbReference type="Proteomes" id="UP000529795"/>
    </source>
</evidence>
<dbReference type="Pfam" id="PF01841">
    <property type="entry name" value="Transglut_core"/>
    <property type="match status" value="1"/>
</dbReference>
<feature type="domain" description="Transglutaminase-like" evidence="1">
    <location>
        <begin position="158"/>
        <end position="218"/>
    </location>
</feature>
<dbReference type="Gene3D" id="2.60.40.2250">
    <property type="match status" value="1"/>
</dbReference>
<dbReference type="Proteomes" id="UP000529795">
    <property type="component" value="Unassembled WGS sequence"/>
</dbReference>
<dbReference type="PANTHER" id="PTHR33490">
    <property type="entry name" value="BLR5614 PROTEIN-RELATED"/>
    <property type="match status" value="1"/>
</dbReference>
<organism evidence="2 3">
    <name type="scientific">Sphingomonas jinjuensis</name>
    <dbReference type="NCBI Taxonomy" id="535907"/>
    <lineage>
        <taxon>Bacteria</taxon>
        <taxon>Pseudomonadati</taxon>
        <taxon>Pseudomonadota</taxon>
        <taxon>Alphaproteobacteria</taxon>
        <taxon>Sphingomonadales</taxon>
        <taxon>Sphingomonadaceae</taxon>
        <taxon>Sphingomonas</taxon>
    </lineage>
</organism>
<keyword evidence="2" id="KW-0645">Protease</keyword>
<dbReference type="RefSeq" id="WP_183981777.1">
    <property type="nucleotide sequence ID" value="NZ_JACIEV010000001.1"/>
</dbReference>
<reference evidence="2 3" key="1">
    <citation type="submission" date="2020-08" db="EMBL/GenBank/DDBJ databases">
        <title>Genomic Encyclopedia of Type Strains, Phase IV (KMG-IV): sequencing the most valuable type-strain genomes for metagenomic binning, comparative biology and taxonomic classification.</title>
        <authorList>
            <person name="Goeker M."/>
        </authorList>
    </citation>
    <scope>NUCLEOTIDE SEQUENCE [LARGE SCALE GENOMIC DNA]</scope>
    <source>
        <strain evidence="2 3">YC6723</strain>
    </source>
</reference>
<dbReference type="GO" id="GO:0008233">
    <property type="term" value="F:peptidase activity"/>
    <property type="evidence" value="ECO:0007669"/>
    <property type="project" value="UniProtKB-KW"/>
</dbReference>
<evidence type="ECO:0000313" key="2">
    <source>
        <dbReference type="EMBL" id="MBB4152260.1"/>
    </source>
</evidence>
<evidence type="ECO:0000259" key="1">
    <source>
        <dbReference type="SMART" id="SM00460"/>
    </source>
</evidence>
<dbReference type="GO" id="GO:0006508">
    <property type="term" value="P:proteolysis"/>
    <property type="evidence" value="ECO:0007669"/>
    <property type="project" value="UniProtKB-KW"/>
</dbReference>
<dbReference type="InterPro" id="IPR038765">
    <property type="entry name" value="Papain-like_cys_pep_sf"/>
</dbReference>
<name>A0A840F354_9SPHN</name>
<accession>A0A840F354</accession>
<comment type="caution">
    <text evidence="2">The sequence shown here is derived from an EMBL/GenBank/DDBJ whole genome shotgun (WGS) entry which is preliminary data.</text>
</comment>
<dbReference type="EMBL" id="JACIEV010000001">
    <property type="protein sequence ID" value="MBB4152260.1"/>
    <property type="molecule type" value="Genomic_DNA"/>
</dbReference>
<dbReference type="Gene3D" id="3.10.620.30">
    <property type="match status" value="1"/>
</dbReference>
<protein>
    <submittedName>
        <fullName evidence="2">Transglutaminase-like putative cysteine protease</fullName>
    </submittedName>
</protein>
<dbReference type="AlphaFoldDB" id="A0A840F354"/>